<name>A0A2Z7BYH0_9LAMI</name>
<sequence length="118" mass="12969">MRKTCTQPRHVSAERASKLTHQLSPSINTARFAPLYSFTHSCTLLHTVIFALALARTSSDLSIGGASPDTLPAPSDECLVVADIRTYSPVPDTRRARGPRRGLSSSAELFGYINWRRL</sequence>
<keyword evidence="2" id="KW-1185">Reference proteome</keyword>
<reference evidence="1 2" key="1">
    <citation type="journal article" date="2015" name="Proc. Natl. Acad. Sci. U.S.A.">
        <title>The resurrection genome of Boea hygrometrica: A blueprint for survival of dehydration.</title>
        <authorList>
            <person name="Xiao L."/>
            <person name="Yang G."/>
            <person name="Zhang L."/>
            <person name="Yang X."/>
            <person name="Zhao S."/>
            <person name="Ji Z."/>
            <person name="Zhou Q."/>
            <person name="Hu M."/>
            <person name="Wang Y."/>
            <person name="Chen M."/>
            <person name="Xu Y."/>
            <person name="Jin H."/>
            <person name="Xiao X."/>
            <person name="Hu G."/>
            <person name="Bao F."/>
            <person name="Hu Y."/>
            <person name="Wan P."/>
            <person name="Li L."/>
            <person name="Deng X."/>
            <person name="Kuang T."/>
            <person name="Xiang C."/>
            <person name="Zhu J.K."/>
            <person name="Oliver M.J."/>
            <person name="He Y."/>
        </authorList>
    </citation>
    <scope>NUCLEOTIDE SEQUENCE [LARGE SCALE GENOMIC DNA]</scope>
    <source>
        <strain evidence="2">cv. XS01</strain>
    </source>
</reference>
<organism evidence="1 2">
    <name type="scientific">Dorcoceras hygrometricum</name>
    <dbReference type="NCBI Taxonomy" id="472368"/>
    <lineage>
        <taxon>Eukaryota</taxon>
        <taxon>Viridiplantae</taxon>
        <taxon>Streptophyta</taxon>
        <taxon>Embryophyta</taxon>
        <taxon>Tracheophyta</taxon>
        <taxon>Spermatophyta</taxon>
        <taxon>Magnoliopsida</taxon>
        <taxon>eudicotyledons</taxon>
        <taxon>Gunneridae</taxon>
        <taxon>Pentapetalae</taxon>
        <taxon>asterids</taxon>
        <taxon>lamiids</taxon>
        <taxon>Lamiales</taxon>
        <taxon>Gesneriaceae</taxon>
        <taxon>Didymocarpoideae</taxon>
        <taxon>Trichosporeae</taxon>
        <taxon>Loxocarpinae</taxon>
        <taxon>Dorcoceras</taxon>
    </lineage>
</organism>
<gene>
    <name evidence="1" type="ORF">F511_37260</name>
</gene>
<evidence type="ECO:0000313" key="1">
    <source>
        <dbReference type="EMBL" id="KZV39519.1"/>
    </source>
</evidence>
<dbReference type="Proteomes" id="UP000250235">
    <property type="component" value="Unassembled WGS sequence"/>
</dbReference>
<evidence type="ECO:0000313" key="2">
    <source>
        <dbReference type="Proteomes" id="UP000250235"/>
    </source>
</evidence>
<proteinExistence type="predicted"/>
<dbReference type="AlphaFoldDB" id="A0A2Z7BYH0"/>
<dbReference type="EMBL" id="KV000927">
    <property type="protein sequence ID" value="KZV39519.1"/>
    <property type="molecule type" value="Genomic_DNA"/>
</dbReference>
<accession>A0A2Z7BYH0</accession>
<protein>
    <submittedName>
        <fullName evidence="1">Uncharacterized protein</fullName>
    </submittedName>
</protein>